<evidence type="ECO:0000256" key="4">
    <source>
        <dbReference type="ARBA" id="ARBA00048566"/>
    </source>
</evidence>
<dbReference type="RefSeq" id="WP_115301730.1">
    <property type="nucleotide sequence ID" value="NZ_CAAAHO010000006.1"/>
</dbReference>
<keyword evidence="1 7" id="KW-0808">Transferase</keyword>
<protein>
    <recommendedName>
        <fullName evidence="3">Aminoglycoside (3'') (9) adenylyltransferase</fullName>
        <ecNumber evidence="2">2.7.7.47</ecNumber>
    </recommendedName>
</protein>
<keyword evidence="8" id="KW-1185">Reference proteome</keyword>
<dbReference type="OrthoDB" id="5643411at2"/>
<feature type="domain" description="Polymerase nucleotidyl transferase" evidence="5">
    <location>
        <begin position="22"/>
        <end position="72"/>
    </location>
</feature>
<dbReference type="Pfam" id="PF01909">
    <property type="entry name" value="NTP_transf_2"/>
    <property type="match status" value="1"/>
</dbReference>
<keyword evidence="7" id="KW-0548">Nucleotidyltransferase</keyword>
<evidence type="ECO:0000256" key="1">
    <source>
        <dbReference type="ARBA" id="ARBA00022679"/>
    </source>
</evidence>
<comment type="catalytic activity">
    <reaction evidence="4">
        <text>streptomycin + ATP = 3''-O-adenylylstreptomycin + diphosphate</text>
        <dbReference type="Rhea" id="RHEA:20245"/>
        <dbReference type="ChEBI" id="CHEBI:30616"/>
        <dbReference type="ChEBI" id="CHEBI:33019"/>
        <dbReference type="ChEBI" id="CHEBI:58007"/>
        <dbReference type="ChEBI" id="CHEBI:58605"/>
        <dbReference type="EC" id="2.7.7.47"/>
    </reaction>
</comment>
<dbReference type="Proteomes" id="UP000254968">
    <property type="component" value="Unassembled WGS sequence"/>
</dbReference>
<dbReference type="InterPro" id="IPR025184">
    <property type="entry name" value="AadA_C"/>
</dbReference>
<evidence type="ECO:0000256" key="3">
    <source>
        <dbReference type="ARBA" id="ARBA00035252"/>
    </source>
</evidence>
<dbReference type="EC" id="2.7.7.47" evidence="2"/>
<dbReference type="SUPFAM" id="SSF81301">
    <property type="entry name" value="Nucleotidyltransferase"/>
    <property type="match status" value="1"/>
</dbReference>
<dbReference type="InterPro" id="IPR043519">
    <property type="entry name" value="NT_sf"/>
</dbReference>
<name>A0A378HYX8_9GAMM</name>
<dbReference type="Pfam" id="PF13427">
    <property type="entry name" value="AadA_C"/>
    <property type="match status" value="1"/>
</dbReference>
<dbReference type="AlphaFoldDB" id="A0A378HYX8"/>
<accession>A0A378HYX8</accession>
<evidence type="ECO:0000259" key="5">
    <source>
        <dbReference type="Pfam" id="PF01909"/>
    </source>
</evidence>
<feature type="domain" description="Adenylyltransferase AadA C-terminal" evidence="6">
    <location>
        <begin position="155"/>
        <end position="221"/>
    </location>
</feature>
<evidence type="ECO:0000313" key="7">
    <source>
        <dbReference type="EMBL" id="STX27943.1"/>
    </source>
</evidence>
<sequence>MMITNILQQLLLNLQSILENQMIGLYVGGSVATNYFNEKTSDIDCYIITTNELSTNTIQQLQDIHEQFYLSQTLYAQKVEASYIPKSILINFNSKDVRPYFNEGNFYLAPYGSNFVIELYVLREQGIRVFGPDIKKLAKEITINDLRLAIESNLNEYWRPMLANVEKLSRSDYQVFAILTMCRTLYTLETNKIASKPDAAHWAIENTPGMFKELIEKALSWQPKHFFDRFKETQYFINYVLNTSREQSS</sequence>
<evidence type="ECO:0000259" key="6">
    <source>
        <dbReference type="Pfam" id="PF13427"/>
    </source>
</evidence>
<evidence type="ECO:0000313" key="8">
    <source>
        <dbReference type="Proteomes" id="UP000254968"/>
    </source>
</evidence>
<dbReference type="GO" id="GO:0009012">
    <property type="term" value="F:aminoglycoside 3''-adenylyltransferase activity"/>
    <property type="evidence" value="ECO:0007669"/>
    <property type="project" value="UniProtKB-EC"/>
</dbReference>
<gene>
    <name evidence="7" type="primary">grpB_1</name>
    <name evidence="7" type="ORF">NCTC13315_00465</name>
</gene>
<reference evidence="7 8" key="1">
    <citation type="submission" date="2018-06" db="EMBL/GenBank/DDBJ databases">
        <authorList>
            <consortium name="Pathogen Informatics"/>
            <person name="Doyle S."/>
        </authorList>
    </citation>
    <scope>NUCLEOTIDE SEQUENCE [LARGE SCALE GENOMIC DNA]</scope>
    <source>
        <strain evidence="7 8">NCTC13315</strain>
    </source>
</reference>
<evidence type="ECO:0000256" key="2">
    <source>
        <dbReference type="ARBA" id="ARBA00035126"/>
    </source>
</evidence>
<organism evidence="7 8">
    <name type="scientific">Legionella beliardensis</name>
    <dbReference type="NCBI Taxonomy" id="91822"/>
    <lineage>
        <taxon>Bacteria</taxon>
        <taxon>Pseudomonadati</taxon>
        <taxon>Pseudomonadota</taxon>
        <taxon>Gammaproteobacteria</taxon>
        <taxon>Legionellales</taxon>
        <taxon>Legionellaceae</taxon>
        <taxon>Legionella</taxon>
    </lineage>
</organism>
<proteinExistence type="predicted"/>
<dbReference type="InterPro" id="IPR002934">
    <property type="entry name" value="Polymerase_NTP_transf_dom"/>
</dbReference>
<dbReference type="EMBL" id="UGNV01000001">
    <property type="protein sequence ID" value="STX27943.1"/>
    <property type="molecule type" value="Genomic_DNA"/>
</dbReference>